<evidence type="ECO:0000256" key="2">
    <source>
        <dbReference type="SAM" id="SignalP"/>
    </source>
</evidence>
<feature type="region of interest" description="Disordered" evidence="1">
    <location>
        <begin position="48"/>
        <end position="71"/>
    </location>
</feature>
<sequence>MFNTAVILFLYLISALKMGSFHWAFPVREQSSHKKPGSVLIVSSRLGATARRSSRSTDKRLGTDFAAKLRS</sequence>
<accession>A0A8X6RAG6</accession>
<proteinExistence type="predicted"/>
<comment type="caution">
    <text evidence="3">The sequence shown here is derived from an EMBL/GenBank/DDBJ whole genome shotgun (WGS) entry which is preliminary data.</text>
</comment>
<evidence type="ECO:0000313" key="3">
    <source>
        <dbReference type="EMBL" id="GFX88524.1"/>
    </source>
</evidence>
<feature type="signal peptide" evidence="2">
    <location>
        <begin position="1"/>
        <end position="15"/>
    </location>
</feature>
<reference evidence="3" key="1">
    <citation type="submission" date="2020-08" db="EMBL/GenBank/DDBJ databases">
        <title>Multicomponent nature underlies the extraordinary mechanical properties of spider dragline silk.</title>
        <authorList>
            <person name="Kono N."/>
            <person name="Nakamura H."/>
            <person name="Mori M."/>
            <person name="Yoshida Y."/>
            <person name="Ohtoshi R."/>
            <person name="Malay A.D."/>
            <person name="Moran D.A.P."/>
            <person name="Tomita M."/>
            <person name="Numata K."/>
            <person name="Arakawa K."/>
        </authorList>
    </citation>
    <scope>NUCLEOTIDE SEQUENCE</scope>
</reference>
<keyword evidence="4" id="KW-1185">Reference proteome</keyword>
<organism evidence="3 4">
    <name type="scientific">Trichonephila clavipes</name>
    <name type="common">Golden silk orbweaver</name>
    <name type="synonym">Nephila clavipes</name>
    <dbReference type="NCBI Taxonomy" id="2585209"/>
    <lineage>
        <taxon>Eukaryota</taxon>
        <taxon>Metazoa</taxon>
        <taxon>Ecdysozoa</taxon>
        <taxon>Arthropoda</taxon>
        <taxon>Chelicerata</taxon>
        <taxon>Arachnida</taxon>
        <taxon>Araneae</taxon>
        <taxon>Araneomorphae</taxon>
        <taxon>Entelegynae</taxon>
        <taxon>Araneoidea</taxon>
        <taxon>Nephilidae</taxon>
        <taxon>Trichonephila</taxon>
    </lineage>
</organism>
<keyword evidence="2" id="KW-0732">Signal</keyword>
<evidence type="ECO:0008006" key="5">
    <source>
        <dbReference type="Google" id="ProtNLM"/>
    </source>
</evidence>
<name>A0A8X6RAG6_TRICX</name>
<protein>
    <recommendedName>
        <fullName evidence="5">Secreted protein</fullName>
    </recommendedName>
</protein>
<dbReference type="AlphaFoldDB" id="A0A8X6RAG6"/>
<evidence type="ECO:0000256" key="1">
    <source>
        <dbReference type="SAM" id="MobiDB-lite"/>
    </source>
</evidence>
<gene>
    <name evidence="3" type="ORF">TNCV_2279921</name>
</gene>
<feature type="chain" id="PRO_5036490466" description="Secreted protein" evidence="2">
    <location>
        <begin position="16"/>
        <end position="71"/>
    </location>
</feature>
<evidence type="ECO:0000313" key="4">
    <source>
        <dbReference type="Proteomes" id="UP000887159"/>
    </source>
</evidence>
<dbReference type="Proteomes" id="UP000887159">
    <property type="component" value="Unassembled WGS sequence"/>
</dbReference>
<dbReference type="EMBL" id="BMAU01021052">
    <property type="protein sequence ID" value="GFX88524.1"/>
    <property type="molecule type" value="Genomic_DNA"/>
</dbReference>